<dbReference type="AlphaFoldDB" id="A0A0V0Y8T5"/>
<gene>
    <name evidence="1" type="ORF">T4E_10752</name>
</gene>
<organism evidence="1 2">
    <name type="scientific">Trichinella pseudospiralis</name>
    <name type="common">Parasitic roundworm</name>
    <dbReference type="NCBI Taxonomy" id="6337"/>
    <lineage>
        <taxon>Eukaryota</taxon>
        <taxon>Metazoa</taxon>
        <taxon>Ecdysozoa</taxon>
        <taxon>Nematoda</taxon>
        <taxon>Enoplea</taxon>
        <taxon>Dorylaimia</taxon>
        <taxon>Trichinellida</taxon>
        <taxon>Trichinellidae</taxon>
        <taxon>Trichinella</taxon>
    </lineage>
</organism>
<sequence>MDNTSVKVHKNARHIQFHSCQHVSLLSTVMICRKQGYCNILFGESSQIKYTYDAEYSKQNSKRQKS</sequence>
<name>A0A0V0Y8T5_TRIPS</name>
<proteinExistence type="predicted"/>
<dbReference type="EMBL" id="JYDU01000044">
    <property type="protein sequence ID" value="KRX96386.1"/>
    <property type="molecule type" value="Genomic_DNA"/>
</dbReference>
<protein>
    <submittedName>
        <fullName evidence="1">Uncharacterized protein</fullName>
    </submittedName>
</protein>
<evidence type="ECO:0000313" key="1">
    <source>
        <dbReference type="EMBL" id="KRX96386.1"/>
    </source>
</evidence>
<comment type="caution">
    <text evidence="1">The sequence shown here is derived from an EMBL/GenBank/DDBJ whole genome shotgun (WGS) entry which is preliminary data.</text>
</comment>
<evidence type="ECO:0000313" key="2">
    <source>
        <dbReference type="Proteomes" id="UP000054815"/>
    </source>
</evidence>
<accession>A0A0V0Y8T5</accession>
<dbReference type="Proteomes" id="UP000054815">
    <property type="component" value="Unassembled WGS sequence"/>
</dbReference>
<reference evidence="1 2" key="1">
    <citation type="submission" date="2015-01" db="EMBL/GenBank/DDBJ databases">
        <title>Evolution of Trichinella species and genotypes.</title>
        <authorList>
            <person name="Korhonen P.K."/>
            <person name="Edoardo P."/>
            <person name="Giuseppe L.R."/>
            <person name="Gasser R.B."/>
        </authorList>
    </citation>
    <scope>NUCLEOTIDE SEQUENCE [LARGE SCALE GENOMIC DNA]</scope>
    <source>
        <strain evidence="1">ISS141</strain>
    </source>
</reference>